<evidence type="ECO:0000313" key="1">
    <source>
        <dbReference type="EMBL" id="CAG36726.1"/>
    </source>
</evidence>
<dbReference type="AlphaFoldDB" id="Q6ALP9"/>
<protein>
    <submittedName>
        <fullName evidence="1">Uncharacterized protein</fullName>
    </submittedName>
</protein>
<dbReference type="STRING" id="177439.DP1997"/>
<dbReference type="Proteomes" id="UP000000602">
    <property type="component" value="Chromosome"/>
</dbReference>
<name>Q6ALP9_DESPS</name>
<dbReference type="KEGG" id="dps:DP1997"/>
<dbReference type="EMBL" id="CR522870">
    <property type="protein sequence ID" value="CAG36726.1"/>
    <property type="molecule type" value="Genomic_DNA"/>
</dbReference>
<organism evidence="1 2">
    <name type="scientific">Desulfotalea psychrophila (strain LSv54 / DSM 12343)</name>
    <dbReference type="NCBI Taxonomy" id="177439"/>
    <lineage>
        <taxon>Bacteria</taxon>
        <taxon>Pseudomonadati</taxon>
        <taxon>Thermodesulfobacteriota</taxon>
        <taxon>Desulfobulbia</taxon>
        <taxon>Desulfobulbales</taxon>
        <taxon>Desulfocapsaceae</taxon>
        <taxon>Desulfotalea</taxon>
    </lineage>
</organism>
<reference evidence="2" key="1">
    <citation type="journal article" date="2004" name="Environ. Microbiol.">
        <title>The genome of Desulfotalea psychrophila, a sulfate-reducing bacterium from permanently cold Arctic sediments.</title>
        <authorList>
            <person name="Rabus R."/>
            <person name="Ruepp A."/>
            <person name="Frickey T."/>
            <person name="Rattei T."/>
            <person name="Fartmann B."/>
            <person name="Stark M."/>
            <person name="Bauer M."/>
            <person name="Zibat A."/>
            <person name="Lombardot T."/>
            <person name="Becker I."/>
            <person name="Amann J."/>
            <person name="Gellner K."/>
            <person name="Teeling H."/>
            <person name="Leuschner W.D."/>
            <person name="Gloeckner F.-O."/>
            <person name="Lupas A.N."/>
            <person name="Amann R."/>
            <person name="Klenk H.-P."/>
        </authorList>
    </citation>
    <scope>NUCLEOTIDE SEQUENCE [LARGE SCALE GENOMIC DNA]</scope>
    <source>
        <strain evidence="2">DSM 12343 / LSv54</strain>
    </source>
</reference>
<accession>Q6ALP9</accession>
<dbReference type="HOGENOM" id="CLU_447410_0_0_7"/>
<dbReference type="RefSeq" id="WP_011189238.1">
    <property type="nucleotide sequence ID" value="NC_006138.1"/>
</dbReference>
<evidence type="ECO:0000313" key="2">
    <source>
        <dbReference type="Proteomes" id="UP000000602"/>
    </source>
</evidence>
<sequence>MTIEIVNPGLESPSAIFPAQLHTATDRANNFILNFADESSYWNLDGAKGRLSLVEMTEADGVFSAVARGEVMFEIPTPFEDIDFVALEWDSNSGSFVLAYSTDGRLEACKISYDKSTYAITIGAPSVLKAGVTVGYGKFSLASHYNPAAPTAPAPLLMLYNTAWVDNVSPNVFLRSLVVGESVAVAGAEYSFAFSLFGNHVAVSGSRFAIWNYATHPVVTGSWDELTDMIHPDSAEICPFDGTKASGREDSIVYCASEDLFLISEEKVNGNFFTFPANQSGGVATDTGVQFLQTNPEGEAASIGETYLQETDEPDSFVLFCKSNYCVSAHPITVASGVVSIGIQQLVDYHQFHRGAYGDGRTPYTLICDQTWDDGDVYTTKLSLVAEAAPPLPIEISSSTIMGLGFSTESVASPIVLSSLAGEVTFPATTVSGTITKKLIGGFPDMPIVKVSTGIMQKVVNNFITQQSGGVIHIYDDSAGVPANSDAAETGVLLAVVSKDGLAHVAGNAENGLVLEPTGGSVGALQLAAANSWSGKWLTTGTPLYFRCYDVEVITGASTASERFDGGIVVDAGGDTSLAPMVLTSGNVVVGADFNVDSFNINIVPEVPVV</sequence>
<proteinExistence type="predicted"/>
<gene>
    <name evidence="1" type="ordered locus">DP1997</name>
</gene>
<keyword evidence="2" id="KW-1185">Reference proteome</keyword>